<organism evidence="1">
    <name type="scientific">Anoxybacillus flavithermus</name>
    <dbReference type="NCBI Taxonomy" id="33934"/>
    <lineage>
        <taxon>Bacteria</taxon>
        <taxon>Bacillati</taxon>
        <taxon>Bacillota</taxon>
        <taxon>Bacilli</taxon>
        <taxon>Bacillales</taxon>
        <taxon>Anoxybacillaceae</taxon>
        <taxon>Anoxybacillus</taxon>
    </lineage>
</organism>
<sequence>MNNGTIARLVIADGLRRYRDEAVYTLALCSYRREEGWNHETNSSLVLGRVFLFLKRSEQLWWM</sequence>
<dbReference type="AlphaFoldDB" id="A0A094IXA1"/>
<name>A0A094IXA1_9BACL</name>
<dbReference type="EMBL" id="JPZO01000083">
    <property type="protein sequence ID" value="KFZ32305.1"/>
    <property type="molecule type" value="Genomic_DNA"/>
</dbReference>
<gene>
    <name evidence="1" type="ORF">JS44_12025</name>
</gene>
<reference evidence="1" key="1">
    <citation type="submission" date="2014-08" db="EMBL/GenBank/DDBJ databases">
        <title>Fullgenome sequencing of Anoxybacillus sp.25 isolate from Garga hot-spring Russia.</title>
        <authorList>
            <person name="Rozanov A.S."/>
            <person name="Kotenko A.V."/>
            <person name="Malup T.K."/>
            <person name="Peltek S.E."/>
        </authorList>
    </citation>
    <scope>NUCLEOTIDE SEQUENCE [LARGE SCALE GENOMIC DNA]</scope>
    <source>
        <strain evidence="1">25</strain>
    </source>
</reference>
<proteinExistence type="predicted"/>
<evidence type="ECO:0000313" key="1">
    <source>
        <dbReference type="EMBL" id="KFZ32305.1"/>
    </source>
</evidence>
<comment type="caution">
    <text evidence="1">The sequence shown here is derived from an EMBL/GenBank/DDBJ whole genome shotgun (WGS) entry which is preliminary data.</text>
</comment>
<protein>
    <submittedName>
        <fullName evidence="1">Uncharacterized protein</fullName>
    </submittedName>
</protein>
<accession>A0A094IXA1</accession>